<accession>A0A1M4N2T7</accession>
<dbReference type="InterPro" id="IPR021409">
    <property type="entry name" value="DUF3047"/>
</dbReference>
<dbReference type="Proteomes" id="UP000184085">
    <property type="component" value="Unassembled WGS sequence"/>
</dbReference>
<name>A0A1M4N2T7_9RHOB</name>
<keyword evidence="3" id="KW-1185">Reference proteome</keyword>
<proteinExistence type="predicted"/>
<evidence type="ECO:0000313" key="3">
    <source>
        <dbReference type="Proteomes" id="UP000184085"/>
    </source>
</evidence>
<keyword evidence="1" id="KW-0732">Signal</keyword>
<organism evidence="2 3">
    <name type="scientific">Donghicola eburneus</name>
    <dbReference type="NCBI Taxonomy" id="393278"/>
    <lineage>
        <taxon>Bacteria</taxon>
        <taxon>Pseudomonadati</taxon>
        <taxon>Pseudomonadota</taxon>
        <taxon>Alphaproteobacteria</taxon>
        <taxon>Rhodobacterales</taxon>
        <taxon>Roseobacteraceae</taxon>
        <taxon>Donghicola</taxon>
    </lineage>
</organism>
<gene>
    <name evidence="2" type="ORF">KARMA_3436</name>
</gene>
<evidence type="ECO:0000313" key="2">
    <source>
        <dbReference type="EMBL" id="SCM69202.1"/>
    </source>
</evidence>
<dbReference type="AlphaFoldDB" id="A0A1M4N2T7"/>
<evidence type="ECO:0008006" key="4">
    <source>
        <dbReference type="Google" id="ProtNLM"/>
    </source>
</evidence>
<sequence>MNRFFYAFLIFPLSLAATIAGASVPFDGDWKEQRFSLFASNEYLQRGHAVDVASDGTVSLLWQRVPSYDRDAIQARWTWEVTESVPPTDLTQKGGDDRNLSLYFVFLPSDLVAEAEERGIRWILKQSSVRVLLYTWGGRDGDTGLIAASPYMNNQGAMFIKRPAGTGRYTEEVNLRSDYARAFGGDAGALVGLAISADSDDTDTHVRATLSDLALIGPSN</sequence>
<dbReference type="Pfam" id="PF11249">
    <property type="entry name" value="DUF3047"/>
    <property type="match status" value="1"/>
</dbReference>
<feature type="chain" id="PRO_5009906734" description="Secreted protein" evidence="1">
    <location>
        <begin position="23"/>
        <end position="220"/>
    </location>
</feature>
<protein>
    <recommendedName>
        <fullName evidence="4">Secreted protein</fullName>
    </recommendedName>
</protein>
<dbReference type="EMBL" id="FMJB01000064">
    <property type="protein sequence ID" value="SCM69202.1"/>
    <property type="molecule type" value="Genomic_DNA"/>
</dbReference>
<reference evidence="3" key="1">
    <citation type="submission" date="2016-09" db="EMBL/GenBank/DDBJ databases">
        <authorList>
            <person name="Wibberg D."/>
        </authorList>
    </citation>
    <scope>NUCLEOTIDE SEQUENCE [LARGE SCALE GENOMIC DNA]</scope>
</reference>
<evidence type="ECO:0000256" key="1">
    <source>
        <dbReference type="SAM" id="SignalP"/>
    </source>
</evidence>
<feature type="signal peptide" evidence="1">
    <location>
        <begin position="1"/>
        <end position="22"/>
    </location>
</feature>